<dbReference type="GO" id="GO:0046872">
    <property type="term" value="F:metal ion binding"/>
    <property type="evidence" value="ECO:0007669"/>
    <property type="project" value="UniProtKB-KW"/>
</dbReference>
<accession>A0A0D8HJ81</accession>
<comment type="caution">
    <text evidence="7">The sequence shown here is derived from an EMBL/GenBank/DDBJ whole genome shotgun (WGS) entry which is preliminary data.</text>
</comment>
<evidence type="ECO:0000313" key="8">
    <source>
        <dbReference type="Proteomes" id="UP000032360"/>
    </source>
</evidence>
<evidence type="ECO:0000256" key="4">
    <source>
        <dbReference type="PROSITE-ProRule" id="PRU00433"/>
    </source>
</evidence>
<keyword evidence="5" id="KW-0812">Transmembrane</keyword>
<feature type="domain" description="Cytochrome c" evidence="6">
    <location>
        <begin position="178"/>
        <end position="256"/>
    </location>
</feature>
<feature type="transmembrane region" description="Helical" evidence="5">
    <location>
        <begin position="275"/>
        <end position="294"/>
    </location>
</feature>
<dbReference type="RefSeq" id="WP_052604886.1">
    <property type="nucleotide sequence ID" value="NZ_JXYS01000026.1"/>
</dbReference>
<feature type="domain" description="Cytochrome c" evidence="6">
    <location>
        <begin position="85"/>
        <end position="164"/>
    </location>
</feature>
<keyword evidence="1 4" id="KW-0349">Heme</keyword>
<dbReference type="Proteomes" id="UP000032360">
    <property type="component" value="Unassembled WGS sequence"/>
</dbReference>
<keyword evidence="3 4" id="KW-0408">Iron</keyword>
<keyword evidence="8" id="KW-1185">Reference proteome</keyword>
<dbReference type="SUPFAM" id="SSF46626">
    <property type="entry name" value="Cytochrome c"/>
    <property type="match status" value="2"/>
</dbReference>
<dbReference type="InterPro" id="IPR036909">
    <property type="entry name" value="Cyt_c-like_dom_sf"/>
</dbReference>
<dbReference type="PANTHER" id="PTHR33751:SF13">
    <property type="entry name" value="CYTOCHROME BC1 COMPLEX CYTOCHROME C SUBUNIT"/>
    <property type="match status" value="1"/>
</dbReference>
<dbReference type="OrthoDB" id="9811281at2"/>
<dbReference type="Pfam" id="PF13442">
    <property type="entry name" value="Cytochrome_CBB3"/>
    <property type="match status" value="1"/>
</dbReference>
<name>A0A0D8HJ81_9ACTN</name>
<gene>
    <name evidence="7" type="primary">qcrC</name>
    <name evidence="7" type="ORF">AXFE_11120</name>
</gene>
<evidence type="ECO:0000256" key="5">
    <source>
        <dbReference type="SAM" id="Phobius"/>
    </source>
</evidence>
<sequence>MSIRKTSKTLLKRAGLIPIAVGTLTVGGSILALYPQASSAQSNNTSHLSNNASNYGYTGSYIYGSKTGGGSSNSAAITNLTLSASSIPLGKSLFLENCSSCHGTQAQGSSRAPNLQGLGAATVDFWVSTGRMPLADPTIQAVQKPSRFSRSQTLAIDAYVASLSSGGPLIPNVNLSLASESAGATLFSTNCAACHTITGAGDALASGVYAPSLSVATPTQIAEAIRTGPGNMPRFGPLTLSNQQVADLAKYVGYLQHPNDRGGIALGHVGPVTEGFVGILVGLGSIMLAGFWIGGKNK</sequence>
<dbReference type="STRING" id="1280514.AXFE_11120"/>
<dbReference type="InterPro" id="IPR050597">
    <property type="entry name" value="Cytochrome_c_Oxidase_Subunit"/>
</dbReference>
<evidence type="ECO:0000313" key="7">
    <source>
        <dbReference type="EMBL" id="KJF18015.1"/>
    </source>
</evidence>
<dbReference type="GO" id="GO:0009055">
    <property type="term" value="F:electron transfer activity"/>
    <property type="evidence" value="ECO:0007669"/>
    <property type="project" value="InterPro"/>
</dbReference>
<dbReference type="AlphaFoldDB" id="A0A0D8HJ81"/>
<dbReference type="InterPro" id="IPR009056">
    <property type="entry name" value="Cyt_c-like_dom"/>
</dbReference>
<dbReference type="PANTHER" id="PTHR33751">
    <property type="entry name" value="CBB3-TYPE CYTOCHROME C OXIDASE SUBUNIT FIXP"/>
    <property type="match status" value="1"/>
</dbReference>
<dbReference type="GO" id="GO:0020037">
    <property type="term" value="F:heme binding"/>
    <property type="evidence" value="ECO:0007669"/>
    <property type="project" value="InterPro"/>
</dbReference>
<evidence type="ECO:0000259" key="6">
    <source>
        <dbReference type="PROSITE" id="PS51007"/>
    </source>
</evidence>
<keyword evidence="2 4" id="KW-0479">Metal-binding</keyword>
<dbReference type="Gene3D" id="1.10.760.10">
    <property type="entry name" value="Cytochrome c-like domain"/>
    <property type="match status" value="2"/>
</dbReference>
<dbReference type="EMBL" id="JXYS01000026">
    <property type="protein sequence ID" value="KJF18015.1"/>
    <property type="molecule type" value="Genomic_DNA"/>
</dbReference>
<proteinExistence type="predicted"/>
<dbReference type="Pfam" id="PF00034">
    <property type="entry name" value="Cytochrom_C"/>
    <property type="match status" value="1"/>
</dbReference>
<keyword evidence="5" id="KW-0472">Membrane</keyword>
<evidence type="ECO:0000256" key="2">
    <source>
        <dbReference type="ARBA" id="ARBA00022723"/>
    </source>
</evidence>
<protein>
    <submittedName>
        <fullName evidence="7">Menaquinol-cytochrome c reductase cytochrome c subunit</fullName>
    </submittedName>
</protein>
<feature type="transmembrane region" description="Helical" evidence="5">
    <location>
        <begin position="14"/>
        <end position="34"/>
    </location>
</feature>
<evidence type="ECO:0000256" key="1">
    <source>
        <dbReference type="ARBA" id="ARBA00022617"/>
    </source>
</evidence>
<keyword evidence="5" id="KW-1133">Transmembrane helix</keyword>
<organism evidence="7 8">
    <name type="scientific">Acidithrix ferrooxidans</name>
    <dbReference type="NCBI Taxonomy" id="1280514"/>
    <lineage>
        <taxon>Bacteria</taxon>
        <taxon>Bacillati</taxon>
        <taxon>Actinomycetota</taxon>
        <taxon>Acidimicrobiia</taxon>
        <taxon>Acidimicrobiales</taxon>
        <taxon>Acidimicrobiaceae</taxon>
        <taxon>Acidithrix</taxon>
    </lineage>
</organism>
<dbReference type="PROSITE" id="PS51007">
    <property type="entry name" value="CYTC"/>
    <property type="match status" value="2"/>
</dbReference>
<evidence type="ECO:0000256" key="3">
    <source>
        <dbReference type="ARBA" id="ARBA00023004"/>
    </source>
</evidence>
<reference evidence="7 8" key="1">
    <citation type="submission" date="2015-01" db="EMBL/GenBank/DDBJ databases">
        <title>Draft genome of the acidophilic iron oxidizer Acidithrix ferrooxidans strain Py-F3.</title>
        <authorList>
            <person name="Poehlein A."/>
            <person name="Eisen S."/>
            <person name="Schloemann M."/>
            <person name="Johnson B.D."/>
            <person name="Daniel R."/>
            <person name="Muehling M."/>
        </authorList>
    </citation>
    <scope>NUCLEOTIDE SEQUENCE [LARGE SCALE GENOMIC DNA]</scope>
    <source>
        <strain evidence="7 8">Py-F3</strain>
    </source>
</reference>